<dbReference type="InterPro" id="IPR004864">
    <property type="entry name" value="LEA_2"/>
</dbReference>
<dbReference type="SMART" id="SM00769">
    <property type="entry name" value="WHy"/>
    <property type="match status" value="1"/>
</dbReference>
<dbReference type="Pfam" id="PF03168">
    <property type="entry name" value="LEA_2"/>
    <property type="match status" value="1"/>
</dbReference>
<dbReference type="AlphaFoldDB" id="A0A0D5Y5K1"/>
<name>A0A0D5Y5K1_9PSED</name>
<evidence type="ECO:0000313" key="3">
    <source>
        <dbReference type="EMBL" id="AKA26257.1"/>
    </source>
</evidence>
<dbReference type="OrthoDB" id="369213at2"/>
<dbReference type="PATRIC" id="fig|587753.10.peg.4804"/>
<feature type="domain" description="Water stress and hypersensitive response" evidence="2">
    <location>
        <begin position="35"/>
        <end position="154"/>
    </location>
</feature>
<gene>
    <name evidence="3" type="ORF">PCL1606_48100</name>
</gene>
<dbReference type="SUPFAM" id="SSF117070">
    <property type="entry name" value="LEA14-like"/>
    <property type="match status" value="1"/>
</dbReference>
<organism evidence="3 4">
    <name type="scientific">Pseudomonas chlororaphis</name>
    <dbReference type="NCBI Taxonomy" id="587753"/>
    <lineage>
        <taxon>Bacteria</taxon>
        <taxon>Pseudomonadati</taxon>
        <taxon>Pseudomonadota</taxon>
        <taxon>Gammaproteobacteria</taxon>
        <taxon>Pseudomonadales</taxon>
        <taxon>Pseudomonadaceae</taxon>
        <taxon>Pseudomonas</taxon>
    </lineage>
</organism>
<feature type="chain" id="PRO_5002299818" description="Water stress and hypersensitive response domain-containing protein" evidence="1">
    <location>
        <begin position="28"/>
        <end position="164"/>
    </location>
</feature>
<dbReference type="Proteomes" id="UP000032748">
    <property type="component" value="Chromosome"/>
</dbReference>
<dbReference type="PROSITE" id="PS51257">
    <property type="entry name" value="PROKAR_LIPOPROTEIN"/>
    <property type="match status" value="1"/>
</dbReference>
<accession>A0A0D5Y5K1</accession>
<dbReference type="InterPro" id="IPR013990">
    <property type="entry name" value="WHy-dom"/>
</dbReference>
<proteinExistence type="predicted"/>
<dbReference type="EMBL" id="CP011110">
    <property type="protein sequence ID" value="AKA26257.1"/>
    <property type="molecule type" value="Genomic_DNA"/>
</dbReference>
<feature type="signal peptide" evidence="1">
    <location>
        <begin position="1"/>
        <end position="27"/>
    </location>
</feature>
<reference evidence="3 4" key="1">
    <citation type="journal article" date="2015" name="Mol. Plant Microbe Interact.">
        <title>Comparative Genomic Analysis of Pseudomonas chlororaphis PCL1606 Reveals New Insight into Antifungal Compounds Involved in Biocontrol.</title>
        <authorList>
            <person name="Calderon C.E."/>
            <person name="Ramos C."/>
            <person name="de Vicente A."/>
            <person name="Cazorla F.M."/>
        </authorList>
    </citation>
    <scope>NUCLEOTIDE SEQUENCE [LARGE SCALE GENOMIC DNA]</scope>
    <source>
        <strain evidence="3 4">PCL1606</strain>
    </source>
</reference>
<protein>
    <recommendedName>
        <fullName evidence="2">Water stress and hypersensitive response domain-containing protein</fullName>
    </recommendedName>
</protein>
<evidence type="ECO:0000313" key="4">
    <source>
        <dbReference type="Proteomes" id="UP000032748"/>
    </source>
</evidence>
<dbReference type="Gene3D" id="2.60.40.1820">
    <property type="match status" value="1"/>
</dbReference>
<dbReference type="RefSeq" id="WP_044461555.1">
    <property type="nucleotide sequence ID" value="NZ_CP011110.1"/>
</dbReference>
<evidence type="ECO:0000256" key="1">
    <source>
        <dbReference type="SAM" id="SignalP"/>
    </source>
</evidence>
<dbReference type="GO" id="GO:0009269">
    <property type="term" value="P:response to desiccation"/>
    <property type="evidence" value="ECO:0007669"/>
    <property type="project" value="InterPro"/>
</dbReference>
<dbReference type="KEGG" id="pcz:PCL1606_48100"/>
<sequence>MVAQLRALRTLGLLTALALSGCASWFADDSPDPQVHLVKVEVIKANVLEQRLRLHFRVDNPNDADLTVRALEYRVYLGDILLTEGEHEHWFTVGPKRSAYFQVPVRTNLWPQVRQVAKWLKEPQRPIPYRLEGLLETGLFIGHDVHLRRKGEIIPADFIPELPR</sequence>
<keyword evidence="1" id="KW-0732">Signal</keyword>
<evidence type="ECO:0000259" key="2">
    <source>
        <dbReference type="SMART" id="SM00769"/>
    </source>
</evidence>